<feature type="domain" description="Carrier" evidence="12">
    <location>
        <begin position="56"/>
        <end position="131"/>
    </location>
</feature>
<comment type="similarity">
    <text evidence="9">Belongs to the acyl carrier protein (ACP) family.</text>
</comment>
<evidence type="ECO:0000256" key="7">
    <source>
        <dbReference type="ARBA" id="ARBA00023160"/>
    </source>
</evidence>
<evidence type="ECO:0000256" key="9">
    <source>
        <dbReference type="HAMAP-Rule" id="MF_01217"/>
    </source>
</evidence>
<organism evidence="13 14">
    <name type="scientific">Gluconobacter morbifer G707</name>
    <dbReference type="NCBI Taxonomy" id="1088869"/>
    <lineage>
        <taxon>Bacteria</taxon>
        <taxon>Pseudomonadati</taxon>
        <taxon>Pseudomonadota</taxon>
        <taxon>Alphaproteobacteria</taxon>
        <taxon>Acetobacterales</taxon>
        <taxon>Acetobacteraceae</taxon>
        <taxon>Gluconobacter</taxon>
    </lineage>
</organism>
<keyword evidence="14" id="KW-1185">Reference proteome</keyword>
<dbReference type="STRING" id="1088869.GMO_07490"/>
<name>G6XGY4_9PROT</name>
<dbReference type="NCBIfam" id="NF002151">
    <property type="entry name" value="PRK00982.1-5"/>
    <property type="match status" value="1"/>
</dbReference>
<evidence type="ECO:0000256" key="4">
    <source>
        <dbReference type="ARBA" id="ARBA00022553"/>
    </source>
</evidence>
<keyword evidence="3 9" id="KW-0444">Lipid biosynthesis</keyword>
<evidence type="ECO:0000313" key="13">
    <source>
        <dbReference type="EMBL" id="EHH69442.1"/>
    </source>
</evidence>
<dbReference type="UniPathway" id="UPA00094"/>
<comment type="pathway">
    <text evidence="8">Glycolipid biosynthesis; KDO(2)-lipid A biosynthesis.</text>
</comment>
<evidence type="ECO:0000256" key="1">
    <source>
        <dbReference type="ARBA" id="ARBA00003180"/>
    </source>
</evidence>
<dbReference type="InterPro" id="IPR006162">
    <property type="entry name" value="Ppantetheine_attach_site"/>
</dbReference>
<dbReference type="GO" id="GO:0016020">
    <property type="term" value="C:membrane"/>
    <property type="evidence" value="ECO:0007669"/>
    <property type="project" value="GOC"/>
</dbReference>
<dbReference type="InterPro" id="IPR009081">
    <property type="entry name" value="PP-bd_ACP"/>
</dbReference>
<evidence type="ECO:0000256" key="2">
    <source>
        <dbReference type="ARBA" id="ARBA00022450"/>
    </source>
</evidence>
<sequence>MPSLMKADVRFVRRQRLSPEGKAALRWRDLWPPGQADGATSFFVTPGMGIRNEQMSDIADKVKKIVVEHLGVDESKVTPDASFIDDLGADSLDTVELVMAFEEAFSVEIPEDAAEKIATVKDAIDYIEKQKAA</sequence>
<dbReference type="GO" id="GO:0000036">
    <property type="term" value="F:acyl carrier activity"/>
    <property type="evidence" value="ECO:0007669"/>
    <property type="project" value="UniProtKB-UniRule"/>
</dbReference>
<dbReference type="AlphaFoldDB" id="G6XGY4"/>
<dbReference type="Pfam" id="PF00550">
    <property type="entry name" value="PP-binding"/>
    <property type="match status" value="1"/>
</dbReference>
<dbReference type="PANTHER" id="PTHR20863:SF76">
    <property type="entry name" value="CARRIER DOMAIN-CONTAINING PROTEIN"/>
    <property type="match status" value="1"/>
</dbReference>
<dbReference type="PANTHER" id="PTHR20863">
    <property type="entry name" value="ACYL CARRIER PROTEIN"/>
    <property type="match status" value="1"/>
</dbReference>
<keyword evidence="4 9" id="KW-0597">Phosphoprotein</keyword>
<comment type="PTM">
    <text evidence="9">4'-phosphopantetheine is transferred from CoA to a specific serine of apo-ACP by AcpS. This modification is essential for activity because fatty acids are bound in thioester linkage to the sulfhydryl of the prosthetic group.</text>
</comment>
<dbReference type="GO" id="GO:0005829">
    <property type="term" value="C:cytosol"/>
    <property type="evidence" value="ECO:0007669"/>
    <property type="project" value="TreeGrafter"/>
</dbReference>
<keyword evidence="2 9" id="KW-0596">Phosphopantetheine</keyword>
<keyword evidence="6 9" id="KW-0443">Lipid metabolism</keyword>
<comment type="function">
    <text evidence="1 9 11">Carrier of the growing fatty acid chain in fatty acid biosynthesis.</text>
</comment>
<dbReference type="NCBIfam" id="NF002149">
    <property type="entry name" value="PRK00982.1-3"/>
    <property type="match status" value="1"/>
</dbReference>
<dbReference type="NCBIfam" id="NF002148">
    <property type="entry name" value="PRK00982.1-2"/>
    <property type="match status" value="1"/>
</dbReference>
<dbReference type="eggNOG" id="COG0236">
    <property type="taxonomic scope" value="Bacteria"/>
</dbReference>
<dbReference type="GO" id="GO:0000035">
    <property type="term" value="F:acyl binding"/>
    <property type="evidence" value="ECO:0007669"/>
    <property type="project" value="TreeGrafter"/>
</dbReference>
<proteinExistence type="inferred from homology"/>
<dbReference type="PROSITE" id="PS50075">
    <property type="entry name" value="CARRIER"/>
    <property type="match status" value="1"/>
</dbReference>
<protein>
    <recommendedName>
        <fullName evidence="9 10">Acyl carrier protein</fullName>
        <shortName evidence="9">ACP</shortName>
    </recommendedName>
</protein>
<dbReference type="PATRIC" id="fig|1088869.3.peg.755"/>
<evidence type="ECO:0000256" key="10">
    <source>
        <dbReference type="NCBIfam" id="TIGR00517"/>
    </source>
</evidence>
<gene>
    <name evidence="9" type="primary">acpP</name>
    <name evidence="13" type="ORF">GMO_07490</name>
</gene>
<evidence type="ECO:0000259" key="12">
    <source>
        <dbReference type="PROSITE" id="PS50075"/>
    </source>
</evidence>
<dbReference type="InterPro" id="IPR003231">
    <property type="entry name" value="ACP"/>
</dbReference>
<accession>G6XGY4</accession>
<keyword evidence="9" id="KW-0963">Cytoplasm</keyword>
<comment type="caution">
    <text evidence="13">The sequence shown here is derived from an EMBL/GenBank/DDBJ whole genome shotgun (WGS) entry which is preliminary data.</text>
</comment>
<dbReference type="GO" id="GO:0036104">
    <property type="term" value="P:Kdo2-lipid A biosynthetic process"/>
    <property type="evidence" value="ECO:0007669"/>
    <property type="project" value="UniProtKB-UniPathway"/>
</dbReference>
<feature type="modified residue" description="O-(pantetheine 4'-phosphoryl)serine" evidence="9">
    <location>
        <position position="91"/>
    </location>
</feature>
<dbReference type="UniPathway" id="UPA00360"/>
<evidence type="ECO:0000256" key="5">
    <source>
        <dbReference type="ARBA" id="ARBA00022832"/>
    </source>
</evidence>
<dbReference type="EMBL" id="AGQV01000001">
    <property type="protein sequence ID" value="EHH69442.1"/>
    <property type="molecule type" value="Genomic_DNA"/>
</dbReference>
<evidence type="ECO:0000256" key="3">
    <source>
        <dbReference type="ARBA" id="ARBA00022516"/>
    </source>
</evidence>
<dbReference type="GO" id="GO:0009245">
    <property type="term" value="P:lipid A biosynthetic process"/>
    <property type="evidence" value="ECO:0007669"/>
    <property type="project" value="TreeGrafter"/>
</dbReference>
<comment type="PTM">
    <text evidence="11">4'-phosphopantetheine is transferred from CoA to a specific serine of apo-ACP by acpS.</text>
</comment>
<dbReference type="PROSITE" id="PS00012">
    <property type="entry name" value="PHOSPHOPANTETHEINE"/>
    <property type="match status" value="1"/>
</dbReference>
<dbReference type="NCBIfam" id="TIGR00517">
    <property type="entry name" value="acyl_carrier"/>
    <property type="match status" value="1"/>
</dbReference>
<reference evidence="13 14" key="1">
    <citation type="submission" date="2011-10" db="EMBL/GenBank/DDBJ databases">
        <title>Genome sequence of Gluconobacter morbifer G707, isolated from Drosophila gut.</title>
        <authorList>
            <person name="Lee W.-J."/>
            <person name="Kim E.-K."/>
        </authorList>
    </citation>
    <scope>NUCLEOTIDE SEQUENCE [LARGE SCALE GENOMIC DNA]</scope>
    <source>
        <strain evidence="13 14">G707</strain>
    </source>
</reference>
<evidence type="ECO:0000313" key="14">
    <source>
        <dbReference type="Proteomes" id="UP000004949"/>
    </source>
</evidence>
<dbReference type="InterPro" id="IPR036736">
    <property type="entry name" value="ACP-like_sf"/>
</dbReference>
<dbReference type="NCBIfam" id="NF002150">
    <property type="entry name" value="PRK00982.1-4"/>
    <property type="match status" value="1"/>
</dbReference>
<evidence type="ECO:0000256" key="8">
    <source>
        <dbReference type="ARBA" id="ARBA00024328"/>
    </source>
</evidence>
<dbReference type="SUPFAM" id="SSF47336">
    <property type="entry name" value="ACP-like"/>
    <property type="match status" value="1"/>
</dbReference>
<keyword evidence="5 9" id="KW-0276">Fatty acid metabolism</keyword>
<evidence type="ECO:0000256" key="11">
    <source>
        <dbReference type="RuleBase" id="RU003545"/>
    </source>
</evidence>
<dbReference type="FunFam" id="1.10.1200.10:FF:000001">
    <property type="entry name" value="Acyl carrier protein"/>
    <property type="match status" value="1"/>
</dbReference>
<dbReference type="Gene3D" id="1.10.1200.10">
    <property type="entry name" value="ACP-like"/>
    <property type="match status" value="1"/>
</dbReference>
<comment type="subcellular location">
    <subcellularLocation>
        <location evidence="9">Cytoplasm</location>
    </subcellularLocation>
</comment>
<keyword evidence="7 9" id="KW-0275">Fatty acid biosynthesis</keyword>
<dbReference type="HAMAP" id="MF_01217">
    <property type="entry name" value="Acyl_carrier"/>
    <property type="match status" value="1"/>
</dbReference>
<dbReference type="Proteomes" id="UP000004949">
    <property type="component" value="Unassembled WGS sequence"/>
</dbReference>
<evidence type="ECO:0000256" key="6">
    <source>
        <dbReference type="ARBA" id="ARBA00023098"/>
    </source>
</evidence>
<comment type="pathway">
    <text evidence="9 11">Lipid metabolism; fatty acid biosynthesis.</text>
</comment>